<reference evidence="1" key="1">
    <citation type="submission" date="2018-05" db="EMBL/GenBank/DDBJ databases">
        <authorList>
            <person name="Lanie J.A."/>
            <person name="Ng W.-L."/>
            <person name="Kazmierczak K.M."/>
            <person name="Andrzejewski T.M."/>
            <person name="Davidsen T.M."/>
            <person name="Wayne K.J."/>
            <person name="Tettelin H."/>
            <person name="Glass J.I."/>
            <person name="Rusch D."/>
            <person name="Podicherti R."/>
            <person name="Tsui H.-C.T."/>
            <person name="Winkler M.E."/>
        </authorList>
    </citation>
    <scope>NUCLEOTIDE SEQUENCE</scope>
</reference>
<sequence length="47" mass="5291">MMSTSSTQESYSVCPDPVEMLQRLIRIDTTNPPGNERECVAYISNLL</sequence>
<evidence type="ECO:0000313" key="1">
    <source>
        <dbReference type="EMBL" id="SVA99428.1"/>
    </source>
</evidence>
<feature type="non-terminal residue" evidence="1">
    <location>
        <position position="47"/>
    </location>
</feature>
<gene>
    <name evidence="1" type="ORF">METZ01_LOCUS152282</name>
</gene>
<name>A0A382AD02_9ZZZZ</name>
<dbReference type="Gene3D" id="3.40.630.10">
    <property type="entry name" value="Zn peptidases"/>
    <property type="match status" value="1"/>
</dbReference>
<organism evidence="1">
    <name type="scientific">marine metagenome</name>
    <dbReference type="NCBI Taxonomy" id="408172"/>
    <lineage>
        <taxon>unclassified sequences</taxon>
        <taxon>metagenomes</taxon>
        <taxon>ecological metagenomes</taxon>
    </lineage>
</organism>
<dbReference type="EMBL" id="UINC01024886">
    <property type="protein sequence ID" value="SVA99428.1"/>
    <property type="molecule type" value="Genomic_DNA"/>
</dbReference>
<dbReference type="AlphaFoldDB" id="A0A382AD02"/>
<evidence type="ECO:0008006" key="2">
    <source>
        <dbReference type="Google" id="ProtNLM"/>
    </source>
</evidence>
<proteinExistence type="predicted"/>
<protein>
    <recommendedName>
        <fullName evidence="2">Peptidase M20 dimerisation domain-containing protein</fullName>
    </recommendedName>
</protein>
<accession>A0A382AD02</accession>